<dbReference type="GeneID" id="25260429"/>
<feature type="transmembrane region" description="Helical" evidence="2">
    <location>
        <begin position="1026"/>
        <end position="1045"/>
    </location>
</feature>
<dbReference type="InterPro" id="IPR036259">
    <property type="entry name" value="MFS_trans_sf"/>
</dbReference>
<dbReference type="Pfam" id="PF01770">
    <property type="entry name" value="Folate_carrier"/>
    <property type="match status" value="1"/>
</dbReference>
<dbReference type="HOGENOM" id="CLU_268139_0_0_1"/>
<sequence>MGRCSCIYLCILLLSLFGTTVFSINVSNGNVTSSSVAEKGPSPSMFACASSFLLGSKNFQAFSGSKKPGEKGYCCYLFTNRLASYPFLTILPHQLIEADKADTEDKYVPSEGIKCSCLSRLNVLQVPPLNFAGITDCSSMTIPQFFQIIDAGLMGMLSDQCINSLSKELINHLTPYLLEKMVEQRPSALLAHWAAVSPTTLVRTNFLYSSVLPREENADSCCILMPSDFGNCLKLSVASTQCLSKLFTGADRCKNLPSNFFDISNRWGGVGEPMAIEDSQLQRYLKEGKSSSIFKEVFSKKLPHVSSGDVAQEELKPLMPFRIISTMDLDCFDAIPKETKTNLWKSYREYFRVANSGIFERRANHMDALALLNSDLRSMCGRINNWAPISEDAYLKDESRTSFSIRPEVWTIPPFIAICLLVQLSAGIIGIVAFKLDLPYTIGMSLCLEGFRSVLISQINDHKFKGNARLSPELWQTLKRLLKIPAFALMVFWLITICWITGEKPWGPLSGGSISDKPLFYALAMYFLASQIEVVMELDLSYAKASGRLYDVVVCESITTILQAFFQLVGSAFIDTPGNSNAALVIFGIAKLLGTFSFFLLVKYHSFTKLALFPSKTLSSFDGKINDVAVQRIEPDARHHSFYNLCLNALKQCRRNFISTVLANVGSIFISFLTAKNHFLTQEKVAMLQGSYSIASQYGSIPSRLIHTPVSEAIKQAAFSRANSVTELSKQEAREVLSRVRLATYWALGVVVFGTFFKSHLLAILLMNKSSSFDALWQISHLFGISLFSLALSAILIPIETEISVSILKVTSRDIGLSVQCFDILSSICSIAATFVFSFFVQSPFDVVIFGSIFGMLCKLIMFSGYFRSLFPYPKIFFTHILPKPNIILLFLCTCYIFHVSNLQSNPFLSSWGVLIADCCFGTFWFLLVNNQIFPMWTYSDAIFRILIVALSVILSPELLILFEMLSQTVTYALLVFVEGGHPNTLFWMVMMQVTYGMATASSSGFYGCVSSYLEPAVAAKWNAHIKSLVFAGHVFACLSAGILISHFSLWISFALTLIFLVVALFFSILMLVWSIQRKGNFDRQAEETLREDIFIPNANVLLLTSAWIFIFCALGLCENYFSSLVYRYASNGNIDAMHSGYFDALGKIASFCSSLYLSFTSWWQKDHRTAFLICIISTVAMAYSMITLSLLGSSCTYIRPLSSSTVPGRWSHFTSLSSQWSAWPS</sequence>
<comment type="caution">
    <text evidence="4">The sequence shown here is derived from an EMBL/GenBank/DDBJ whole genome shotgun (WGS) entry which is preliminary data.</text>
</comment>
<dbReference type="InterPro" id="IPR002666">
    <property type="entry name" value="Folate_carrier"/>
</dbReference>
<evidence type="ECO:0000313" key="5">
    <source>
        <dbReference type="Proteomes" id="UP000029725"/>
    </source>
</evidence>
<evidence type="ECO:0000313" key="4">
    <source>
        <dbReference type="EMBL" id="KGG50685.1"/>
    </source>
</evidence>
<name>A0A098VNZ0_9MICR</name>
<feature type="transmembrane region" description="Helical" evidence="2">
    <location>
        <begin position="743"/>
        <end position="767"/>
    </location>
</feature>
<keyword evidence="2" id="KW-0472">Membrane</keyword>
<gene>
    <name evidence="4" type="ORF">DI09_5p320</name>
</gene>
<evidence type="ECO:0000256" key="2">
    <source>
        <dbReference type="SAM" id="Phobius"/>
    </source>
</evidence>
<evidence type="ECO:0000256" key="1">
    <source>
        <dbReference type="ARBA" id="ARBA00005773"/>
    </source>
</evidence>
<feature type="transmembrane region" description="Helical" evidence="2">
    <location>
        <begin position="847"/>
        <end position="867"/>
    </location>
</feature>
<feature type="transmembrane region" description="Helical" evidence="2">
    <location>
        <begin position="887"/>
        <end position="903"/>
    </location>
</feature>
<feature type="transmembrane region" description="Helical" evidence="2">
    <location>
        <begin position="582"/>
        <end position="602"/>
    </location>
</feature>
<dbReference type="Proteomes" id="UP000029725">
    <property type="component" value="Unassembled WGS sequence"/>
</dbReference>
<dbReference type="GO" id="GO:0005886">
    <property type="term" value="C:plasma membrane"/>
    <property type="evidence" value="ECO:0007669"/>
    <property type="project" value="TreeGrafter"/>
</dbReference>
<evidence type="ECO:0000256" key="3">
    <source>
        <dbReference type="SAM" id="SignalP"/>
    </source>
</evidence>
<dbReference type="AlphaFoldDB" id="A0A098VNZ0"/>
<feature type="transmembrane region" description="Helical" evidence="2">
    <location>
        <begin position="909"/>
        <end position="930"/>
    </location>
</feature>
<feature type="transmembrane region" description="Helical" evidence="2">
    <location>
        <begin position="1095"/>
        <end position="1117"/>
    </location>
</feature>
<proteinExistence type="inferred from homology"/>
<feature type="transmembrane region" description="Helical" evidence="2">
    <location>
        <begin position="1137"/>
        <end position="1158"/>
    </location>
</feature>
<feature type="transmembrane region" description="Helical" evidence="2">
    <location>
        <begin position="410"/>
        <end position="434"/>
    </location>
</feature>
<keyword evidence="2" id="KW-1133">Transmembrane helix</keyword>
<feature type="chain" id="PRO_5001941907" evidence="3">
    <location>
        <begin position="24"/>
        <end position="1226"/>
    </location>
</feature>
<organism evidence="4 5">
    <name type="scientific">Mitosporidium daphniae</name>
    <dbReference type="NCBI Taxonomy" id="1485682"/>
    <lineage>
        <taxon>Eukaryota</taxon>
        <taxon>Fungi</taxon>
        <taxon>Fungi incertae sedis</taxon>
        <taxon>Microsporidia</taxon>
        <taxon>Mitosporidium</taxon>
    </lineage>
</organism>
<dbReference type="PANTHER" id="PTHR10686">
    <property type="entry name" value="FOLATE TRANSPORTER"/>
    <property type="match status" value="1"/>
</dbReference>
<dbReference type="RefSeq" id="XP_013237112.1">
    <property type="nucleotide sequence ID" value="XM_013381658.1"/>
</dbReference>
<feature type="signal peptide" evidence="3">
    <location>
        <begin position="1"/>
        <end position="23"/>
    </location>
</feature>
<feature type="unsure residue" description="E or Q" evidence="4">
    <location>
        <position position="215"/>
    </location>
</feature>
<feature type="transmembrane region" description="Helical" evidence="2">
    <location>
        <begin position="518"/>
        <end position="536"/>
    </location>
</feature>
<protein>
    <submittedName>
        <fullName evidence="4">Reduced folate carrier domain containing protein</fullName>
    </submittedName>
</protein>
<keyword evidence="3" id="KW-0732">Signal</keyword>
<dbReference type="Gene3D" id="1.20.1250.20">
    <property type="entry name" value="MFS general substrate transporter like domains"/>
    <property type="match status" value="1"/>
</dbReference>
<feature type="transmembrane region" description="Helical" evidence="2">
    <location>
        <begin position="548"/>
        <end position="570"/>
    </location>
</feature>
<dbReference type="SUPFAM" id="SSF103473">
    <property type="entry name" value="MFS general substrate transporter"/>
    <property type="match status" value="1"/>
</dbReference>
<dbReference type="PANTHER" id="PTHR10686:SF18">
    <property type="entry name" value="IP11787P-RELATED"/>
    <property type="match status" value="1"/>
</dbReference>
<feature type="transmembrane region" description="Helical" evidence="2">
    <location>
        <begin position="1170"/>
        <end position="1192"/>
    </location>
</feature>
<feature type="transmembrane region" description="Helical" evidence="2">
    <location>
        <begin position="1051"/>
        <end position="1074"/>
    </location>
</feature>
<feature type="transmembrane region" description="Helical" evidence="2">
    <location>
        <begin position="820"/>
        <end position="841"/>
    </location>
</feature>
<feature type="transmembrane region" description="Helical" evidence="2">
    <location>
        <begin position="481"/>
        <end position="502"/>
    </location>
</feature>
<accession>A0A098VNZ0</accession>
<dbReference type="OrthoDB" id="18814at2759"/>
<feature type="transmembrane region" description="Helical" evidence="2">
    <location>
        <begin position="942"/>
        <end position="966"/>
    </location>
</feature>
<reference evidence="4 5" key="1">
    <citation type="submission" date="2014-04" db="EMBL/GenBank/DDBJ databases">
        <title>A new species of microsporidia sheds light on the evolution of extreme parasitism.</title>
        <authorList>
            <person name="Haag K.L."/>
            <person name="James T.Y."/>
            <person name="Larsson R."/>
            <person name="Schaer T.M."/>
            <person name="Refardt D."/>
            <person name="Pombert J.-F."/>
            <person name="Ebert D."/>
        </authorList>
    </citation>
    <scope>NUCLEOTIDE SEQUENCE [LARGE SCALE GENOMIC DNA]</scope>
    <source>
        <strain evidence="4 5">UGP3</strain>
        <tissue evidence="4">Spores</tissue>
    </source>
</reference>
<feature type="transmembrane region" description="Helical" evidence="2">
    <location>
        <begin position="779"/>
        <end position="799"/>
    </location>
</feature>
<keyword evidence="2" id="KW-0812">Transmembrane</keyword>
<dbReference type="GO" id="GO:0090482">
    <property type="term" value="F:vitamin transmembrane transporter activity"/>
    <property type="evidence" value="ECO:0007669"/>
    <property type="project" value="InterPro"/>
</dbReference>
<comment type="similarity">
    <text evidence="1">Belongs to the reduced folate carrier (RFC) transporter (TC 2.A.48) family.</text>
</comment>
<keyword evidence="5" id="KW-1185">Reference proteome</keyword>
<dbReference type="VEuPathDB" id="MicrosporidiaDB:DI09_5p320"/>
<dbReference type="EMBL" id="JMKJ01000555">
    <property type="protein sequence ID" value="KGG50685.1"/>
    <property type="molecule type" value="Genomic_DNA"/>
</dbReference>
<feature type="transmembrane region" description="Helical" evidence="2">
    <location>
        <begin position="986"/>
        <end position="1014"/>
    </location>
</feature>